<keyword evidence="4 6" id="KW-0472">Membrane</keyword>
<dbReference type="AlphaFoldDB" id="A0A8H3EXT7"/>
<comment type="caution">
    <text evidence="7">The sequence shown here is derived from an EMBL/GenBank/DDBJ whole genome shotgun (WGS) entry which is preliminary data.</text>
</comment>
<feature type="transmembrane region" description="Helical" evidence="6">
    <location>
        <begin position="101"/>
        <end position="119"/>
    </location>
</feature>
<dbReference type="Gene3D" id="1.20.1250.20">
    <property type="entry name" value="MFS general substrate transporter like domains"/>
    <property type="match status" value="1"/>
</dbReference>
<feature type="transmembrane region" description="Helical" evidence="6">
    <location>
        <begin position="543"/>
        <end position="568"/>
    </location>
</feature>
<dbReference type="PANTHER" id="PTHR23502">
    <property type="entry name" value="MAJOR FACILITATOR SUPERFAMILY"/>
    <property type="match status" value="1"/>
</dbReference>
<keyword evidence="2 6" id="KW-0812">Transmembrane</keyword>
<feature type="transmembrane region" description="Helical" evidence="6">
    <location>
        <begin position="205"/>
        <end position="223"/>
    </location>
</feature>
<dbReference type="EMBL" id="CAJPDQ010000010">
    <property type="protein sequence ID" value="CAF9915521.1"/>
    <property type="molecule type" value="Genomic_DNA"/>
</dbReference>
<feature type="transmembrane region" description="Helical" evidence="6">
    <location>
        <begin position="229"/>
        <end position="249"/>
    </location>
</feature>
<gene>
    <name evidence="7" type="ORF">GOMPHAMPRED_000783</name>
</gene>
<sequence length="588" mass="65470">MGLLILEPWNRGEPVPGTEDIYEKDNVIKEISAKLKKRGDIILVPQPTDDPNDPLNWPLWKKDCILGVLCLISLIASTLSPLLAANTVTITIYLTRTFTDVALLTGYHLLAVGASGFLFVASARVYGKRHLYLLGTLLIIGSSAFGGFATPHATRAEKDRSYTWLLIARVLQGVGLAPFEALVNVTVGDMYFVHERGLRMAASNMSLFGGAFFTPIIVGKITATIGWWWTFWFIAIFAGAIFPLIFFYCPETTYERPEQQALEGDLNTLRQYYDPGRVGQQEKSFVPTDSSNNSTTGARSSPPPPPPRYEEVAPARHESAGPTGHERVVPTVKMSYLRSLLPIDRIHTHENPLKLVLRPFPLFFHPAILWACLIQGAMIGWTVMMGVVLAAIFLGPPLWFDEVITGYMYTGPFIGAVIGFILSGFFSDYSTKVMIKWNNGIYEPEFRLLLVIPQLVFGAIGLYGFGWAAANVQPDGYVTPDIFFALEVIAMINGAVASALYIVDAYRDIQVEAFTCLLIFKNIFSFGLTWSAYNWLIHSGQNAIFKIFVALGSVQIGICLLTLPMWFFGKFLRAYMHRHDILKFCGLK</sequence>
<feature type="transmembrane region" description="Helical" evidence="6">
    <location>
        <begin position="482"/>
        <end position="503"/>
    </location>
</feature>
<feature type="transmembrane region" description="Helical" evidence="6">
    <location>
        <begin position="406"/>
        <end position="427"/>
    </location>
</feature>
<evidence type="ECO:0000256" key="6">
    <source>
        <dbReference type="SAM" id="Phobius"/>
    </source>
</evidence>
<dbReference type="OrthoDB" id="2585655at2759"/>
<evidence type="ECO:0000313" key="8">
    <source>
        <dbReference type="Proteomes" id="UP000664169"/>
    </source>
</evidence>
<feature type="transmembrane region" description="Helical" evidence="6">
    <location>
        <begin position="515"/>
        <end position="537"/>
    </location>
</feature>
<dbReference type="SUPFAM" id="SSF103473">
    <property type="entry name" value="MFS general substrate transporter"/>
    <property type="match status" value="1"/>
</dbReference>
<evidence type="ECO:0000256" key="4">
    <source>
        <dbReference type="ARBA" id="ARBA00023136"/>
    </source>
</evidence>
<proteinExistence type="predicted"/>
<feature type="transmembrane region" description="Helical" evidence="6">
    <location>
        <begin position="367"/>
        <end position="394"/>
    </location>
</feature>
<protein>
    <submittedName>
        <fullName evidence="7">Uncharacterized protein</fullName>
    </submittedName>
</protein>
<feature type="compositionally biased region" description="Polar residues" evidence="5">
    <location>
        <begin position="281"/>
        <end position="299"/>
    </location>
</feature>
<evidence type="ECO:0000256" key="5">
    <source>
        <dbReference type="SAM" id="MobiDB-lite"/>
    </source>
</evidence>
<feature type="transmembrane region" description="Helical" evidence="6">
    <location>
        <begin position="65"/>
        <end position="95"/>
    </location>
</feature>
<feature type="region of interest" description="Disordered" evidence="5">
    <location>
        <begin position="280"/>
        <end position="325"/>
    </location>
</feature>
<feature type="transmembrane region" description="Helical" evidence="6">
    <location>
        <begin position="131"/>
        <end position="150"/>
    </location>
</feature>
<dbReference type="Pfam" id="PF07690">
    <property type="entry name" value="MFS_1"/>
    <property type="match status" value="1"/>
</dbReference>
<dbReference type="PANTHER" id="PTHR23502:SF29">
    <property type="entry name" value="TRANSPORTER, PUTATIVE (AFU_ORTHOLOGUE AFUA_6G06680)-RELATED"/>
    <property type="match status" value="1"/>
</dbReference>
<name>A0A8H3EXT7_9LECA</name>
<dbReference type="GO" id="GO:0005886">
    <property type="term" value="C:plasma membrane"/>
    <property type="evidence" value="ECO:0007669"/>
    <property type="project" value="TreeGrafter"/>
</dbReference>
<dbReference type="Proteomes" id="UP000664169">
    <property type="component" value="Unassembled WGS sequence"/>
</dbReference>
<dbReference type="InterPro" id="IPR011701">
    <property type="entry name" value="MFS"/>
</dbReference>
<evidence type="ECO:0000313" key="7">
    <source>
        <dbReference type="EMBL" id="CAF9915521.1"/>
    </source>
</evidence>
<keyword evidence="3 6" id="KW-1133">Transmembrane helix</keyword>
<evidence type="ECO:0000256" key="2">
    <source>
        <dbReference type="ARBA" id="ARBA00022692"/>
    </source>
</evidence>
<feature type="transmembrane region" description="Helical" evidence="6">
    <location>
        <begin position="448"/>
        <end position="470"/>
    </location>
</feature>
<evidence type="ECO:0000256" key="1">
    <source>
        <dbReference type="ARBA" id="ARBA00004141"/>
    </source>
</evidence>
<dbReference type="InterPro" id="IPR036259">
    <property type="entry name" value="MFS_trans_sf"/>
</dbReference>
<feature type="transmembrane region" description="Helical" evidence="6">
    <location>
        <begin position="170"/>
        <end position="193"/>
    </location>
</feature>
<evidence type="ECO:0000256" key="3">
    <source>
        <dbReference type="ARBA" id="ARBA00022989"/>
    </source>
</evidence>
<accession>A0A8H3EXT7</accession>
<comment type="subcellular location">
    <subcellularLocation>
        <location evidence="1">Membrane</location>
        <topology evidence="1">Multi-pass membrane protein</topology>
    </subcellularLocation>
</comment>
<reference evidence="7" key="1">
    <citation type="submission" date="2021-03" db="EMBL/GenBank/DDBJ databases">
        <authorList>
            <person name="Tagirdzhanova G."/>
        </authorList>
    </citation>
    <scope>NUCLEOTIDE SEQUENCE</scope>
</reference>
<keyword evidence="8" id="KW-1185">Reference proteome</keyword>
<dbReference type="GO" id="GO:0022857">
    <property type="term" value="F:transmembrane transporter activity"/>
    <property type="evidence" value="ECO:0007669"/>
    <property type="project" value="InterPro"/>
</dbReference>
<feature type="compositionally biased region" description="Basic and acidic residues" evidence="5">
    <location>
        <begin position="308"/>
        <end position="325"/>
    </location>
</feature>
<organism evidence="7 8">
    <name type="scientific">Gomphillus americanus</name>
    <dbReference type="NCBI Taxonomy" id="1940652"/>
    <lineage>
        <taxon>Eukaryota</taxon>
        <taxon>Fungi</taxon>
        <taxon>Dikarya</taxon>
        <taxon>Ascomycota</taxon>
        <taxon>Pezizomycotina</taxon>
        <taxon>Lecanoromycetes</taxon>
        <taxon>OSLEUM clade</taxon>
        <taxon>Ostropomycetidae</taxon>
        <taxon>Ostropales</taxon>
        <taxon>Graphidaceae</taxon>
        <taxon>Gomphilloideae</taxon>
        <taxon>Gomphillus</taxon>
    </lineage>
</organism>